<reference evidence="1 2" key="1">
    <citation type="journal article" date="2019" name="Sci. Rep.">
        <title>Orb-weaving spider Araneus ventricosus genome elucidates the spidroin gene catalogue.</title>
        <authorList>
            <person name="Kono N."/>
            <person name="Nakamura H."/>
            <person name="Ohtoshi R."/>
            <person name="Moran D.A.P."/>
            <person name="Shinohara A."/>
            <person name="Yoshida Y."/>
            <person name="Fujiwara M."/>
            <person name="Mori M."/>
            <person name="Tomita M."/>
            <person name="Arakawa K."/>
        </authorList>
    </citation>
    <scope>NUCLEOTIDE SEQUENCE [LARGE SCALE GENOMIC DNA]</scope>
</reference>
<accession>A0A4Y2KGP9</accession>
<dbReference type="AlphaFoldDB" id="A0A4Y2KGP9"/>
<comment type="caution">
    <text evidence="1">The sequence shown here is derived from an EMBL/GenBank/DDBJ whole genome shotgun (WGS) entry which is preliminary data.</text>
</comment>
<organism evidence="1 2">
    <name type="scientific">Araneus ventricosus</name>
    <name type="common">Orbweaver spider</name>
    <name type="synonym">Epeira ventricosa</name>
    <dbReference type="NCBI Taxonomy" id="182803"/>
    <lineage>
        <taxon>Eukaryota</taxon>
        <taxon>Metazoa</taxon>
        <taxon>Ecdysozoa</taxon>
        <taxon>Arthropoda</taxon>
        <taxon>Chelicerata</taxon>
        <taxon>Arachnida</taxon>
        <taxon>Araneae</taxon>
        <taxon>Araneomorphae</taxon>
        <taxon>Entelegynae</taxon>
        <taxon>Araneoidea</taxon>
        <taxon>Araneidae</taxon>
        <taxon>Araneus</taxon>
    </lineage>
</organism>
<protein>
    <submittedName>
        <fullName evidence="1">Uncharacterized protein</fullName>
    </submittedName>
</protein>
<gene>
    <name evidence="1" type="ORF">AVEN_201359_1</name>
</gene>
<keyword evidence="2" id="KW-1185">Reference proteome</keyword>
<evidence type="ECO:0000313" key="1">
    <source>
        <dbReference type="EMBL" id="GBN01189.1"/>
    </source>
</evidence>
<name>A0A4Y2KGP9_ARAVE</name>
<proteinExistence type="predicted"/>
<dbReference type="Proteomes" id="UP000499080">
    <property type="component" value="Unassembled WGS sequence"/>
</dbReference>
<sequence length="110" mass="12350">MRLDGRIRHSGFRHISSAAMVGVSGTNSVQLPTWSQLHFVVRSCQVQPSAQAPSFSLSGSWSWLEETQWCRRCKAAYTILTHRTAITPKTVIFSLESVLGQCRLQHISLH</sequence>
<dbReference type="EMBL" id="BGPR01004592">
    <property type="protein sequence ID" value="GBN01189.1"/>
    <property type="molecule type" value="Genomic_DNA"/>
</dbReference>
<evidence type="ECO:0000313" key="2">
    <source>
        <dbReference type="Proteomes" id="UP000499080"/>
    </source>
</evidence>